<name>A0A930KZ25_9MICC</name>
<reference evidence="1" key="1">
    <citation type="submission" date="2020-04" db="EMBL/GenBank/DDBJ databases">
        <title>Deep metagenomics examines the oral microbiome during advanced dental caries in children, revealing novel taxa and co-occurrences with host molecules.</title>
        <authorList>
            <person name="Baker J.L."/>
            <person name="Morton J.T."/>
            <person name="Dinis M."/>
            <person name="Alvarez R."/>
            <person name="Tran N.C."/>
            <person name="Knight R."/>
            <person name="Edlund A."/>
        </authorList>
    </citation>
    <scope>NUCLEOTIDE SEQUENCE</scope>
    <source>
        <strain evidence="1">JCVI_29_bin.11</strain>
    </source>
</reference>
<organism evidence="1 2">
    <name type="scientific">Rothia mucilaginosa</name>
    <dbReference type="NCBI Taxonomy" id="43675"/>
    <lineage>
        <taxon>Bacteria</taxon>
        <taxon>Bacillati</taxon>
        <taxon>Actinomycetota</taxon>
        <taxon>Actinomycetes</taxon>
        <taxon>Micrococcales</taxon>
        <taxon>Micrococcaceae</taxon>
        <taxon>Rothia</taxon>
    </lineage>
</organism>
<proteinExistence type="predicted"/>
<accession>A0A930KZ25</accession>
<comment type="caution">
    <text evidence="1">The sequence shown here is derived from an EMBL/GenBank/DDBJ whole genome shotgun (WGS) entry which is preliminary data.</text>
</comment>
<sequence>MIRYSWTILDYSPAYNQHYADHILEIQQRGDESEEWLTIHTEFFTHDWDDPTTPMFDGFLQHAAYQAIRELGLDFHECVEGVERHVFDRGDYEPIPVELPEDRISASPFGEPPY</sequence>
<gene>
    <name evidence="1" type="ORF">HXO58_07250</name>
</gene>
<protein>
    <submittedName>
        <fullName evidence="1">Uncharacterized protein</fullName>
    </submittedName>
</protein>
<dbReference type="EMBL" id="JABZXL010000020">
    <property type="protein sequence ID" value="MBF1659615.1"/>
    <property type="molecule type" value="Genomic_DNA"/>
</dbReference>
<evidence type="ECO:0000313" key="1">
    <source>
        <dbReference type="EMBL" id="MBF1659615.1"/>
    </source>
</evidence>
<dbReference type="AlphaFoldDB" id="A0A930KZ25"/>
<evidence type="ECO:0000313" key="2">
    <source>
        <dbReference type="Proteomes" id="UP000713964"/>
    </source>
</evidence>
<dbReference type="Proteomes" id="UP000713964">
    <property type="component" value="Unassembled WGS sequence"/>
</dbReference>